<dbReference type="InterPro" id="IPR022771">
    <property type="entry name" value="WAPL_C"/>
</dbReference>
<name>A0A8S3G5M0_9BILA</name>
<dbReference type="InterPro" id="IPR011989">
    <property type="entry name" value="ARM-like"/>
</dbReference>
<evidence type="ECO:0000313" key="3">
    <source>
        <dbReference type="Proteomes" id="UP000681967"/>
    </source>
</evidence>
<dbReference type="AlphaFoldDB" id="A0A8S3G5M0"/>
<dbReference type="EMBL" id="CAJOBH010257948">
    <property type="protein sequence ID" value="CAF5151386.1"/>
    <property type="molecule type" value="Genomic_DNA"/>
</dbReference>
<dbReference type="InterPro" id="IPR012502">
    <property type="entry name" value="WAPL_dom"/>
</dbReference>
<sequence length="134" mass="15477">MHLRTESALDRVLDLLKDAPELPSLNLCTAFILYVLSSDTLTSGISLSTVRLMIELVSKSPQKNSVDDEEYKKMQQRILSIIHQSLQDDIFYEQRFNTCDIILETFVNISRSHLKEWLRNEARTLNGFDLMIDA</sequence>
<dbReference type="Gene3D" id="1.25.10.10">
    <property type="entry name" value="Leucine-rich Repeat Variant"/>
    <property type="match status" value="1"/>
</dbReference>
<dbReference type="Pfam" id="PF07814">
    <property type="entry name" value="WAPL"/>
    <property type="match status" value="1"/>
</dbReference>
<gene>
    <name evidence="2" type="ORF">BYL167_LOCUS72319</name>
</gene>
<dbReference type="PROSITE" id="PS51271">
    <property type="entry name" value="WAPL"/>
    <property type="match status" value="1"/>
</dbReference>
<reference evidence="2" key="1">
    <citation type="submission" date="2021-02" db="EMBL/GenBank/DDBJ databases">
        <authorList>
            <person name="Nowell W R."/>
        </authorList>
    </citation>
    <scope>NUCLEOTIDE SEQUENCE</scope>
</reference>
<dbReference type="Proteomes" id="UP000681967">
    <property type="component" value="Unassembled WGS sequence"/>
</dbReference>
<comment type="caution">
    <text evidence="2">The sequence shown here is derived from an EMBL/GenBank/DDBJ whole genome shotgun (WGS) entry which is preliminary data.</text>
</comment>
<accession>A0A8S3G5M0</accession>
<feature type="domain" description="WAPL" evidence="1">
    <location>
        <begin position="1"/>
        <end position="134"/>
    </location>
</feature>
<evidence type="ECO:0000313" key="2">
    <source>
        <dbReference type="EMBL" id="CAF5151386.1"/>
    </source>
</evidence>
<organism evidence="2 3">
    <name type="scientific">Rotaria magnacalcarata</name>
    <dbReference type="NCBI Taxonomy" id="392030"/>
    <lineage>
        <taxon>Eukaryota</taxon>
        <taxon>Metazoa</taxon>
        <taxon>Spiralia</taxon>
        <taxon>Gnathifera</taxon>
        <taxon>Rotifera</taxon>
        <taxon>Eurotatoria</taxon>
        <taxon>Bdelloidea</taxon>
        <taxon>Philodinida</taxon>
        <taxon>Philodinidae</taxon>
        <taxon>Rotaria</taxon>
    </lineage>
</organism>
<proteinExistence type="predicted"/>
<feature type="non-terminal residue" evidence="2">
    <location>
        <position position="1"/>
    </location>
</feature>
<evidence type="ECO:0000259" key="1">
    <source>
        <dbReference type="PROSITE" id="PS51271"/>
    </source>
</evidence>
<protein>
    <recommendedName>
        <fullName evidence="1">WAPL domain-containing protein</fullName>
    </recommendedName>
</protein>